<dbReference type="EMBL" id="HACA01028215">
    <property type="protein sequence ID" value="CDW45576.1"/>
    <property type="molecule type" value="Transcribed_RNA"/>
</dbReference>
<accession>A0A0K2V6L3</accession>
<evidence type="ECO:0008006" key="2">
    <source>
        <dbReference type="Google" id="ProtNLM"/>
    </source>
</evidence>
<dbReference type="AlphaFoldDB" id="A0A0K2V6L3"/>
<name>A0A0K2V6L3_LEPSM</name>
<protein>
    <recommendedName>
        <fullName evidence="2">Lipoprotein</fullName>
    </recommendedName>
</protein>
<evidence type="ECO:0000313" key="1">
    <source>
        <dbReference type="EMBL" id="CDW45576.1"/>
    </source>
</evidence>
<organism evidence="1">
    <name type="scientific">Lepeophtheirus salmonis</name>
    <name type="common">Salmon louse</name>
    <name type="synonym">Caligus salmonis</name>
    <dbReference type="NCBI Taxonomy" id="72036"/>
    <lineage>
        <taxon>Eukaryota</taxon>
        <taxon>Metazoa</taxon>
        <taxon>Ecdysozoa</taxon>
        <taxon>Arthropoda</taxon>
        <taxon>Crustacea</taxon>
        <taxon>Multicrustacea</taxon>
        <taxon>Hexanauplia</taxon>
        <taxon>Copepoda</taxon>
        <taxon>Siphonostomatoida</taxon>
        <taxon>Caligidae</taxon>
        <taxon>Lepeophtheirus</taxon>
    </lineage>
</organism>
<proteinExistence type="predicted"/>
<dbReference type="PROSITE" id="PS51257">
    <property type="entry name" value="PROKAR_LIPOPROTEIN"/>
    <property type="match status" value="1"/>
</dbReference>
<reference evidence="1" key="1">
    <citation type="submission" date="2014-05" db="EMBL/GenBank/DDBJ databases">
        <authorList>
            <person name="Chronopoulou M."/>
        </authorList>
    </citation>
    <scope>NUCLEOTIDE SEQUENCE</scope>
    <source>
        <tissue evidence="1">Whole organism</tissue>
    </source>
</reference>
<sequence length="52" mass="6313">MKNNLLLNNPWILPFIIISCFTPRDTTYFRHCITPAELKRIRDSILFLRSRY</sequence>